<dbReference type="EMBL" id="UINC01045190">
    <property type="protein sequence ID" value="SVB51643.1"/>
    <property type="molecule type" value="Genomic_DNA"/>
</dbReference>
<feature type="non-terminal residue" evidence="1">
    <location>
        <position position="1"/>
    </location>
</feature>
<proteinExistence type="predicted"/>
<sequence>VNEYIYIIAVLKHHVLIEPRKEKA</sequence>
<reference evidence="1" key="1">
    <citation type="submission" date="2018-05" db="EMBL/GenBank/DDBJ databases">
        <authorList>
            <person name="Lanie J.A."/>
            <person name="Ng W.-L."/>
            <person name="Kazmierczak K.M."/>
            <person name="Andrzejewski T.M."/>
            <person name="Davidsen T.M."/>
            <person name="Wayne K.J."/>
            <person name="Tettelin H."/>
            <person name="Glass J.I."/>
            <person name="Rusch D."/>
            <person name="Podicherti R."/>
            <person name="Tsui H.-C.T."/>
            <person name="Winkler M.E."/>
        </authorList>
    </citation>
    <scope>NUCLEOTIDE SEQUENCE</scope>
</reference>
<evidence type="ECO:0000313" key="1">
    <source>
        <dbReference type="EMBL" id="SVB51643.1"/>
    </source>
</evidence>
<dbReference type="AlphaFoldDB" id="A0A382ENV0"/>
<gene>
    <name evidence="1" type="ORF">METZ01_LOCUS204497</name>
</gene>
<accession>A0A382ENV0</accession>
<name>A0A382ENV0_9ZZZZ</name>
<protein>
    <submittedName>
        <fullName evidence="1">Uncharacterized protein</fullName>
    </submittedName>
</protein>
<organism evidence="1">
    <name type="scientific">marine metagenome</name>
    <dbReference type="NCBI Taxonomy" id="408172"/>
    <lineage>
        <taxon>unclassified sequences</taxon>
        <taxon>metagenomes</taxon>
        <taxon>ecological metagenomes</taxon>
    </lineage>
</organism>